<dbReference type="Proteomes" id="UP000308230">
    <property type="component" value="Unassembled WGS sequence"/>
</dbReference>
<dbReference type="Pfam" id="PF13476">
    <property type="entry name" value="AAA_23"/>
    <property type="match status" value="1"/>
</dbReference>
<dbReference type="EMBL" id="SWLG01000010">
    <property type="protein sequence ID" value="TLS36478.1"/>
    <property type="molecule type" value="Genomic_DNA"/>
</dbReference>
<dbReference type="PANTHER" id="PTHR32114">
    <property type="entry name" value="ABC TRANSPORTER ABCH.3"/>
    <property type="match status" value="1"/>
</dbReference>
<evidence type="ECO:0000313" key="7">
    <source>
        <dbReference type="Proteomes" id="UP000308230"/>
    </source>
</evidence>
<evidence type="ECO:0000256" key="3">
    <source>
        <dbReference type="ARBA" id="ARBA00013368"/>
    </source>
</evidence>
<feature type="coiled-coil region" evidence="4">
    <location>
        <begin position="404"/>
        <end position="483"/>
    </location>
</feature>
<comment type="similarity">
    <text evidence="1">Belongs to the SMC family. SbcC subfamily.</text>
</comment>
<sequence length="675" mass="77402">MKLLKISLKNFRQFYGNQTIEFSYDDKNITIIFGENGKGKTGIFRALMFGLYGSTHIQQDNPKERIHLVNFIALEENANMPVEARVKVEIEYFGKKYELNRAVMGLKTGESIEERIQEVSLNVTDESGNYSADGITDPAEVSRIMNGILDESIKDFFLFDAEKIETLAKSDAKVREEVKKGIVKLLQIDKLENAIGILKKLQNSEKRRVLDGSQSLDLNRKQNEIDDLKKDIENTEEKITYKENNKVSCASEIEDIESRLAENEDVRKIQEKHAAAVEKKNIQIRLAKSKKDEIKNALSANGFNILMKDNYPSVKTYLDQILVDQKDLIPIEVIEKSLRENKCACCNNDLGLHMENLQYVEQLKNNYKRSELTPLISLISSGIHDFTLEEEEVKNGMNQKLADFREIKEGIETINKQLQQYETEIADKAQEQENLKQLEATLKDKKTMLHQLGVEIESLKNQLSQKEKDLLAKEKEFSRLLRENESLRIDSKVLQYIEDLKDKFATVFNEYSDEMRTKLTKETTAIFKELIDRKDKELINRIDINDKYEIKVLGWDGVDITQDISQGQRQVVALSFITSLAKVAAGGSSDINFPLFMDTPFGRISGNNRDHLIDNIPGLTSQWILLLTDTELSKTEEMRFKATNKLGKWYKLDQISNGHSKIVPMNINEAMATRG</sequence>
<dbReference type="SUPFAM" id="SSF52540">
    <property type="entry name" value="P-loop containing nucleoside triphosphate hydrolases"/>
    <property type="match status" value="2"/>
</dbReference>
<dbReference type="GO" id="GO:0016887">
    <property type="term" value="F:ATP hydrolysis activity"/>
    <property type="evidence" value="ECO:0007669"/>
    <property type="project" value="InterPro"/>
</dbReference>
<reference evidence="6 7" key="1">
    <citation type="submission" date="2019-04" db="EMBL/GenBank/DDBJ databases">
        <title>Bacillus caeni sp. nov., a bacterium isolated from mangrove sediment.</title>
        <authorList>
            <person name="Huang H."/>
            <person name="Mo K."/>
            <person name="Hu Y."/>
        </authorList>
    </citation>
    <scope>NUCLEOTIDE SEQUENCE [LARGE SCALE GENOMIC DNA]</scope>
    <source>
        <strain evidence="6 7">HB172195</strain>
    </source>
</reference>
<evidence type="ECO:0000256" key="4">
    <source>
        <dbReference type="SAM" id="Coils"/>
    </source>
</evidence>
<organism evidence="6 7">
    <name type="scientific">Exobacillus caeni</name>
    <dbReference type="NCBI Taxonomy" id="2574798"/>
    <lineage>
        <taxon>Bacteria</taxon>
        <taxon>Bacillati</taxon>
        <taxon>Bacillota</taxon>
        <taxon>Bacilli</taxon>
        <taxon>Bacillales</taxon>
        <taxon>Guptibacillaceae</taxon>
        <taxon>Exobacillus</taxon>
    </lineage>
</organism>
<feature type="domain" description="Rad50/SbcC-type AAA" evidence="5">
    <location>
        <begin position="5"/>
        <end position="239"/>
    </location>
</feature>
<dbReference type="PANTHER" id="PTHR32114:SF2">
    <property type="entry name" value="ABC TRANSPORTER ABCH.3"/>
    <property type="match status" value="1"/>
</dbReference>
<protein>
    <recommendedName>
        <fullName evidence="3">Nuclease SbcCD subunit C</fullName>
    </recommendedName>
</protein>
<evidence type="ECO:0000256" key="1">
    <source>
        <dbReference type="ARBA" id="ARBA00006930"/>
    </source>
</evidence>
<dbReference type="Gene3D" id="3.40.50.300">
    <property type="entry name" value="P-loop containing nucleotide triphosphate hydrolases"/>
    <property type="match status" value="2"/>
</dbReference>
<feature type="coiled-coil region" evidence="4">
    <location>
        <begin position="218"/>
        <end position="245"/>
    </location>
</feature>
<dbReference type="AlphaFoldDB" id="A0A5R9F4C0"/>
<dbReference type="InterPro" id="IPR038729">
    <property type="entry name" value="Rad50/SbcC_AAA"/>
</dbReference>
<proteinExistence type="inferred from homology"/>
<accession>A0A5R9F4C0</accession>
<keyword evidence="7" id="KW-1185">Reference proteome</keyword>
<keyword evidence="4" id="KW-0175">Coiled coil</keyword>
<dbReference type="GO" id="GO:0006302">
    <property type="term" value="P:double-strand break repair"/>
    <property type="evidence" value="ECO:0007669"/>
    <property type="project" value="InterPro"/>
</dbReference>
<evidence type="ECO:0000313" key="6">
    <source>
        <dbReference type="EMBL" id="TLS36478.1"/>
    </source>
</evidence>
<comment type="caution">
    <text evidence="6">The sequence shown here is derived from an EMBL/GenBank/DDBJ whole genome shotgun (WGS) entry which is preliminary data.</text>
</comment>
<evidence type="ECO:0000256" key="2">
    <source>
        <dbReference type="ARBA" id="ARBA00011322"/>
    </source>
</evidence>
<name>A0A5R9F4C0_9BACL</name>
<dbReference type="InterPro" id="IPR027417">
    <property type="entry name" value="P-loop_NTPase"/>
</dbReference>
<comment type="subunit">
    <text evidence="2">Heterodimer of SbcC and SbcD.</text>
</comment>
<dbReference type="OrthoDB" id="9795626at2"/>
<gene>
    <name evidence="6" type="ORF">FCL54_14780</name>
</gene>
<dbReference type="RefSeq" id="WP_138127514.1">
    <property type="nucleotide sequence ID" value="NZ_SWLG01000010.1"/>
</dbReference>
<evidence type="ECO:0000259" key="5">
    <source>
        <dbReference type="Pfam" id="PF13476"/>
    </source>
</evidence>